<dbReference type="Proteomes" id="UP000235682">
    <property type="component" value="Unassembled WGS sequence"/>
</dbReference>
<comment type="subcellular location">
    <subcellularLocation>
        <location evidence="1">Cell membrane</location>
        <topology evidence="1">Multi-pass membrane protein</topology>
    </subcellularLocation>
</comment>
<sequence length="386" mass="41739">MESTERNFPWFTLVVLAMAPFMAIMAELAPPGILYEIEMSLAITKQQASRLVSFYALASAFGAIPIVSMSGHLPRKRLLLGILSVYMTANLLMGVLTNYHLMLLVRLLGGAFAGAFWPMLAAYAMKIVHPSLAGRAVTTIMTGATVGLIVGIPFATYVGQHFGWRFVFMLIAAIALIDIILVYFFAPTVEGEAPSKETSPFTVVKDSSVLKILALTVFSIMAHYAVYVYILDIIQYTSFTSVSTAQLLHGIGSALSMMIAGRFSDRYLKQTTLGIVSAGLIALTLIFLFPNQTAILLVAFVLWGMGYGALSPLYQATIARNLSKGQAVGNAIQSSAFNFAIMAGTQLGGMILYLSHVRSLLLFGILLLLMTAGLVLAFTSLYRPGR</sequence>
<dbReference type="EMBL" id="PNHE01000008">
    <property type="protein sequence ID" value="PMC58676.1"/>
    <property type="molecule type" value="Genomic_DNA"/>
</dbReference>
<dbReference type="RefSeq" id="WP_102227769.1">
    <property type="nucleotide sequence ID" value="NZ_PNFY01000017.1"/>
</dbReference>
<evidence type="ECO:0000256" key="2">
    <source>
        <dbReference type="ARBA" id="ARBA00022448"/>
    </source>
</evidence>
<evidence type="ECO:0000256" key="3">
    <source>
        <dbReference type="ARBA" id="ARBA00022475"/>
    </source>
</evidence>
<accession>A0A2N6SNQ7</accession>
<dbReference type="InterPro" id="IPR050189">
    <property type="entry name" value="MFS_Efflux_Transporters"/>
</dbReference>
<evidence type="ECO:0000313" key="9">
    <source>
        <dbReference type="EMBL" id="PMC58676.1"/>
    </source>
</evidence>
<feature type="transmembrane region" description="Helical" evidence="7">
    <location>
        <begin position="78"/>
        <end position="97"/>
    </location>
</feature>
<keyword evidence="3" id="KW-1003">Cell membrane</keyword>
<feature type="transmembrane region" description="Helical" evidence="7">
    <location>
        <begin position="7"/>
        <end position="28"/>
    </location>
</feature>
<dbReference type="PANTHER" id="PTHR43124:SF3">
    <property type="entry name" value="CHLORAMPHENICOL EFFLUX PUMP RV0191"/>
    <property type="match status" value="1"/>
</dbReference>
<dbReference type="SUPFAM" id="SSF103473">
    <property type="entry name" value="MFS general substrate transporter"/>
    <property type="match status" value="1"/>
</dbReference>
<dbReference type="PANTHER" id="PTHR43124">
    <property type="entry name" value="PURINE EFFLUX PUMP PBUE"/>
    <property type="match status" value="1"/>
</dbReference>
<evidence type="ECO:0000256" key="1">
    <source>
        <dbReference type="ARBA" id="ARBA00004651"/>
    </source>
</evidence>
<feature type="transmembrane region" description="Helical" evidence="7">
    <location>
        <begin position="236"/>
        <end position="260"/>
    </location>
</feature>
<protein>
    <recommendedName>
        <fullName evidence="8">Major facilitator superfamily (MFS) profile domain-containing protein</fullName>
    </recommendedName>
</protein>
<dbReference type="InterPro" id="IPR011701">
    <property type="entry name" value="MFS"/>
</dbReference>
<keyword evidence="4 7" id="KW-0812">Transmembrane</keyword>
<dbReference type="Gene3D" id="1.20.1250.20">
    <property type="entry name" value="MFS general substrate transporter like domains"/>
    <property type="match status" value="1"/>
</dbReference>
<evidence type="ECO:0000256" key="4">
    <source>
        <dbReference type="ARBA" id="ARBA00022692"/>
    </source>
</evidence>
<feature type="transmembrane region" description="Helical" evidence="7">
    <location>
        <begin position="360"/>
        <end position="382"/>
    </location>
</feature>
<dbReference type="InterPro" id="IPR020846">
    <property type="entry name" value="MFS_dom"/>
</dbReference>
<feature type="transmembrane region" description="Helical" evidence="7">
    <location>
        <begin position="335"/>
        <end position="354"/>
    </location>
</feature>
<evidence type="ECO:0000256" key="5">
    <source>
        <dbReference type="ARBA" id="ARBA00022989"/>
    </source>
</evidence>
<dbReference type="Pfam" id="PF07690">
    <property type="entry name" value="MFS_1"/>
    <property type="match status" value="1"/>
</dbReference>
<dbReference type="OrthoDB" id="2810795at2"/>
<name>A0A2N6SNQ7_9LACT</name>
<evidence type="ECO:0000313" key="10">
    <source>
        <dbReference type="Proteomes" id="UP000235682"/>
    </source>
</evidence>
<feature type="transmembrane region" description="Helical" evidence="7">
    <location>
        <begin position="164"/>
        <end position="186"/>
    </location>
</feature>
<dbReference type="PROSITE" id="PS50850">
    <property type="entry name" value="MFS"/>
    <property type="match status" value="1"/>
</dbReference>
<reference evidence="9 10" key="1">
    <citation type="submission" date="2017-09" db="EMBL/GenBank/DDBJ databases">
        <title>Bacterial strain isolated from the female urinary microbiota.</title>
        <authorList>
            <person name="Thomas-White K."/>
            <person name="Kumar N."/>
            <person name="Forster S."/>
            <person name="Putonti C."/>
            <person name="Lawley T."/>
            <person name="Wolfe A.J."/>
        </authorList>
    </citation>
    <scope>NUCLEOTIDE SEQUENCE [LARGE SCALE GENOMIC DNA]</scope>
    <source>
        <strain evidence="9 10">UMB0852</strain>
    </source>
</reference>
<dbReference type="AlphaFoldDB" id="A0A2N6SNQ7"/>
<feature type="transmembrane region" description="Helical" evidence="7">
    <location>
        <begin position="136"/>
        <end position="158"/>
    </location>
</feature>
<dbReference type="GO" id="GO:0005886">
    <property type="term" value="C:plasma membrane"/>
    <property type="evidence" value="ECO:0007669"/>
    <property type="project" value="UniProtKB-SubCell"/>
</dbReference>
<evidence type="ECO:0000256" key="7">
    <source>
        <dbReference type="SAM" id="Phobius"/>
    </source>
</evidence>
<dbReference type="CDD" id="cd17324">
    <property type="entry name" value="MFS_NepI_like"/>
    <property type="match status" value="1"/>
</dbReference>
<organism evidence="9 10">
    <name type="scientific">Dolosicoccus paucivorans</name>
    <dbReference type="NCBI Taxonomy" id="84521"/>
    <lineage>
        <taxon>Bacteria</taxon>
        <taxon>Bacillati</taxon>
        <taxon>Bacillota</taxon>
        <taxon>Bacilli</taxon>
        <taxon>Lactobacillales</taxon>
        <taxon>Aerococcaceae</taxon>
        <taxon>Dolosicoccus</taxon>
    </lineage>
</organism>
<evidence type="ECO:0000256" key="6">
    <source>
        <dbReference type="ARBA" id="ARBA00023136"/>
    </source>
</evidence>
<feature type="transmembrane region" description="Helical" evidence="7">
    <location>
        <begin position="295"/>
        <end position="314"/>
    </location>
</feature>
<comment type="caution">
    <text evidence="9">The sequence shown here is derived from an EMBL/GenBank/DDBJ whole genome shotgun (WGS) entry which is preliminary data.</text>
</comment>
<dbReference type="STRING" id="84521.SAMN04487994_102521"/>
<keyword evidence="5 7" id="KW-1133">Transmembrane helix</keyword>
<proteinExistence type="predicted"/>
<feature type="transmembrane region" description="Helical" evidence="7">
    <location>
        <begin position="103"/>
        <end position="124"/>
    </location>
</feature>
<keyword evidence="10" id="KW-1185">Reference proteome</keyword>
<dbReference type="InterPro" id="IPR036259">
    <property type="entry name" value="MFS_trans_sf"/>
</dbReference>
<evidence type="ECO:0000259" key="8">
    <source>
        <dbReference type="PROSITE" id="PS50850"/>
    </source>
</evidence>
<dbReference type="GO" id="GO:0022857">
    <property type="term" value="F:transmembrane transporter activity"/>
    <property type="evidence" value="ECO:0007669"/>
    <property type="project" value="InterPro"/>
</dbReference>
<feature type="transmembrane region" description="Helical" evidence="7">
    <location>
        <begin position="209"/>
        <end position="230"/>
    </location>
</feature>
<feature type="domain" description="Major facilitator superfamily (MFS) profile" evidence="8">
    <location>
        <begin position="12"/>
        <end position="382"/>
    </location>
</feature>
<keyword evidence="6 7" id="KW-0472">Membrane</keyword>
<feature type="transmembrane region" description="Helical" evidence="7">
    <location>
        <begin position="48"/>
        <end position="66"/>
    </location>
</feature>
<gene>
    <name evidence="9" type="ORF">CJ205_03130</name>
</gene>
<keyword evidence="2" id="KW-0813">Transport</keyword>
<feature type="transmembrane region" description="Helical" evidence="7">
    <location>
        <begin position="272"/>
        <end position="289"/>
    </location>
</feature>